<sequence length="129" mass="14712">MSGATSEKPIIDSKVLEAEKQAVEAHIDNEEEFEEFPVEDYKSGGNGTSRVRAWEDDWDNEKPKIKVLEAEKQAVEAHIDNEEEFEEFPVEDYKSGGNGTSRVKAWEDDWDNEKPKMSFSALIKQNQSS</sequence>
<evidence type="ECO:0000313" key="2">
    <source>
        <dbReference type="WBParaSite" id="RSKR_0000260600.1"/>
    </source>
</evidence>
<dbReference type="Proteomes" id="UP000095286">
    <property type="component" value="Unplaced"/>
</dbReference>
<dbReference type="WBParaSite" id="RSKR_0000260600.1">
    <property type="protein sequence ID" value="RSKR_0000260600.1"/>
    <property type="gene ID" value="RSKR_0000260600"/>
</dbReference>
<organism evidence="1 2">
    <name type="scientific">Rhabditophanes sp. KR3021</name>
    <dbReference type="NCBI Taxonomy" id="114890"/>
    <lineage>
        <taxon>Eukaryota</taxon>
        <taxon>Metazoa</taxon>
        <taxon>Ecdysozoa</taxon>
        <taxon>Nematoda</taxon>
        <taxon>Chromadorea</taxon>
        <taxon>Rhabditida</taxon>
        <taxon>Tylenchina</taxon>
        <taxon>Panagrolaimomorpha</taxon>
        <taxon>Strongyloidoidea</taxon>
        <taxon>Alloionematidae</taxon>
        <taxon>Rhabditophanes</taxon>
    </lineage>
</organism>
<evidence type="ECO:0000313" key="1">
    <source>
        <dbReference type="Proteomes" id="UP000095286"/>
    </source>
</evidence>
<protein>
    <submittedName>
        <fullName evidence="2">26S proteasome complex subunit dss-1</fullName>
    </submittedName>
</protein>
<accession>A0AC35TNY5</accession>
<reference evidence="2" key="1">
    <citation type="submission" date="2016-11" db="UniProtKB">
        <authorList>
            <consortium name="WormBaseParasite"/>
        </authorList>
    </citation>
    <scope>IDENTIFICATION</scope>
    <source>
        <strain evidence="2">KR3021</strain>
    </source>
</reference>
<proteinExistence type="predicted"/>
<name>A0AC35TNY5_9BILA</name>